<evidence type="ECO:0000313" key="1">
    <source>
        <dbReference type="EMBL" id="KAG5972421.1"/>
    </source>
</evidence>
<proteinExistence type="predicted"/>
<dbReference type="EMBL" id="SRPS01000046">
    <property type="protein sequence ID" value="KAG5972421.1"/>
    <property type="molecule type" value="Genomic_DNA"/>
</dbReference>
<accession>A0A9P7MXD4</accession>
<gene>
    <name evidence="1" type="ORF">E4U56_006011</name>
</gene>
<organism evidence="1 2">
    <name type="scientific">Claviceps arundinis</name>
    <dbReference type="NCBI Taxonomy" id="1623583"/>
    <lineage>
        <taxon>Eukaryota</taxon>
        <taxon>Fungi</taxon>
        <taxon>Dikarya</taxon>
        <taxon>Ascomycota</taxon>
        <taxon>Pezizomycotina</taxon>
        <taxon>Sordariomycetes</taxon>
        <taxon>Hypocreomycetidae</taxon>
        <taxon>Hypocreales</taxon>
        <taxon>Clavicipitaceae</taxon>
        <taxon>Claviceps</taxon>
    </lineage>
</organism>
<dbReference type="Proteomes" id="UP000784919">
    <property type="component" value="Unassembled WGS sequence"/>
</dbReference>
<comment type="caution">
    <text evidence="1">The sequence shown here is derived from an EMBL/GenBank/DDBJ whole genome shotgun (WGS) entry which is preliminary data.</text>
</comment>
<dbReference type="AlphaFoldDB" id="A0A9P7MXD4"/>
<reference evidence="1" key="1">
    <citation type="journal article" date="2020" name="bioRxiv">
        <title>Whole genome comparisons of ergot fungi reveals the divergence and evolution of species within the genus Claviceps are the result of varying mechanisms driving genome evolution and host range expansion.</title>
        <authorList>
            <person name="Wyka S.A."/>
            <person name="Mondo S.J."/>
            <person name="Liu M."/>
            <person name="Dettman J."/>
            <person name="Nalam V."/>
            <person name="Broders K.D."/>
        </authorList>
    </citation>
    <scope>NUCLEOTIDE SEQUENCE</scope>
    <source>
        <strain evidence="1">CCC 1102</strain>
    </source>
</reference>
<evidence type="ECO:0000313" key="2">
    <source>
        <dbReference type="Proteomes" id="UP000784919"/>
    </source>
</evidence>
<name>A0A9P7MXD4_9HYPO</name>
<protein>
    <submittedName>
        <fullName evidence="1">Uncharacterized protein</fullName>
    </submittedName>
</protein>
<sequence>MSILPIACSAPLTTTQRSVGGASFRTSTQPSNELNATILDRLPAPRNQTKTYPAVDSRGGLIGGRSKVADGVQADEVLRFEFADVDVVYVFTGHASEFTRDFKYEGRQGLAGGNGRVIRSVGRVGEP</sequence>